<feature type="transmembrane region" description="Helical" evidence="2">
    <location>
        <begin position="79"/>
        <end position="100"/>
    </location>
</feature>
<gene>
    <name evidence="3" type="ORF">BCR32DRAFT_246167</name>
</gene>
<evidence type="ECO:0000256" key="1">
    <source>
        <dbReference type="SAM" id="MobiDB-lite"/>
    </source>
</evidence>
<evidence type="ECO:0000256" key="2">
    <source>
        <dbReference type="SAM" id="Phobius"/>
    </source>
</evidence>
<reference evidence="3 4" key="1">
    <citation type="submission" date="2016-08" db="EMBL/GenBank/DDBJ databases">
        <title>A Parts List for Fungal Cellulosomes Revealed by Comparative Genomics.</title>
        <authorList>
            <consortium name="DOE Joint Genome Institute"/>
            <person name="Haitjema C.H."/>
            <person name="Gilmore S.P."/>
            <person name="Henske J.K."/>
            <person name="Solomon K.V."/>
            <person name="De Groot R."/>
            <person name="Kuo A."/>
            <person name="Mondo S.J."/>
            <person name="Salamov A.A."/>
            <person name="Labutti K."/>
            <person name="Zhao Z."/>
            <person name="Chiniquy J."/>
            <person name="Barry K."/>
            <person name="Brewer H.M."/>
            <person name="Purvine S.O."/>
            <person name="Wright A.T."/>
            <person name="Boxma B."/>
            <person name="Van Alen T."/>
            <person name="Hackstein J.H."/>
            <person name="Baker S.E."/>
            <person name="Grigoriev I.V."/>
            <person name="O'Malley M.A."/>
        </authorList>
    </citation>
    <scope>NUCLEOTIDE SEQUENCE [LARGE SCALE GENOMIC DNA]</scope>
    <source>
        <strain evidence="3 4">S4</strain>
    </source>
</reference>
<sequence>MTTPGGPPPDFSGQPGSQGPQGQQGPPGPPGSSGFTTSFSTTLFISQISMMLKESLFYCGLIQFVIVLYIYLRIGKGKLWMTFLYSTLCMFSGKVLEYIMRSLIFFKETSKYAFICCIPLETFYIASNYTLAYINLIKLKALTEKQYVKKIQILVSLLFPIFCTFRYLIGYYRYIDSDFNSSKARNCKGISYSILASLNIFISFFIYRELKHNYRKERSQSNYLKKITFPCYIRRSNYAVLLFLNICSFILSFLNYSYISGLYVDLITLLECIQDNLIFLLAVDTLIYKADYFKMLNSQGATVGNKHYRNTSNNSSNSKASLVKNMPFLASYNSSNNILSNNSSHYYGNLSHSNRKSSGSMENYNPIIKNDININHMNYNVDISQYKSKKTGISNIHGLIV</sequence>
<keyword evidence="2" id="KW-1133">Transmembrane helix</keyword>
<feature type="transmembrane region" description="Helical" evidence="2">
    <location>
        <begin position="112"/>
        <end position="131"/>
    </location>
</feature>
<evidence type="ECO:0000313" key="3">
    <source>
        <dbReference type="EMBL" id="ORX79722.1"/>
    </source>
</evidence>
<feature type="transmembrane region" description="Helical" evidence="2">
    <location>
        <begin position="238"/>
        <end position="260"/>
    </location>
</feature>
<evidence type="ECO:0000313" key="4">
    <source>
        <dbReference type="Proteomes" id="UP000193944"/>
    </source>
</evidence>
<dbReference type="OrthoDB" id="2143908at2759"/>
<dbReference type="STRING" id="1754192.A0A1Y1X203"/>
<reference evidence="3 4" key="2">
    <citation type="submission" date="2016-08" db="EMBL/GenBank/DDBJ databases">
        <title>Pervasive Adenine N6-methylation of Active Genes in Fungi.</title>
        <authorList>
            <consortium name="DOE Joint Genome Institute"/>
            <person name="Mondo S.J."/>
            <person name="Dannebaum R.O."/>
            <person name="Kuo R.C."/>
            <person name="Labutti K."/>
            <person name="Haridas S."/>
            <person name="Kuo A."/>
            <person name="Salamov A."/>
            <person name="Ahrendt S.R."/>
            <person name="Lipzen A."/>
            <person name="Sullivan W."/>
            <person name="Andreopoulos W.B."/>
            <person name="Clum A."/>
            <person name="Lindquist E."/>
            <person name="Daum C."/>
            <person name="Ramamoorthy G.K."/>
            <person name="Gryganskyi A."/>
            <person name="Culley D."/>
            <person name="Magnuson J.K."/>
            <person name="James T.Y."/>
            <person name="O'Malley M.A."/>
            <person name="Stajich J.E."/>
            <person name="Spatafora J.W."/>
            <person name="Visel A."/>
            <person name="Grigoriev I.V."/>
        </authorList>
    </citation>
    <scope>NUCLEOTIDE SEQUENCE [LARGE SCALE GENOMIC DNA]</scope>
    <source>
        <strain evidence="3 4">S4</strain>
    </source>
</reference>
<evidence type="ECO:0008006" key="5">
    <source>
        <dbReference type="Google" id="ProtNLM"/>
    </source>
</evidence>
<keyword evidence="2" id="KW-0472">Membrane</keyword>
<feature type="transmembrane region" description="Helical" evidence="2">
    <location>
        <begin position="55"/>
        <end position="72"/>
    </location>
</feature>
<feature type="transmembrane region" description="Helical" evidence="2">
    <location>
        <begin position="151"/>
        <end position="169"/>
    </location>
</feature>
<feature type="compositionally biased region" description="Low complexity" evidence="1">
    <location>
        <begin position="11"/>
        <end position="24"/>
    </location>
</feature>
<dbReference type="Gene3D" id="1.20.5.320">
    <property type="entry name" value="6-Phosphogluconate Dehydrogenase, domain 3"/>
    <property type="match status" value="1"/>
</dbReference>
<dbReference type="Proteomes" id="UP000193944">
    <property type="component" value="Unassembled WGS sequence"/>
</dbReference>
<proteinExistence type="predicted"/>
<feature type="compositionally biased region" description="Pro residues" evidence="1">
    <location>
        <begin position="1"/>
        <end position="10"/>
    </location>
</feature>
<dbReference type="EMBL" id="MCFG01000166">
    <property type="protein sequence ID" value="ORX79722.1"/>
    <property type="molecule type" value="Genomic_DNA"/>
</dbReference>
<keyword evidence="2" id="KW-0812">Transmembrane</keyword>
<name>A0A1Y1X203_9FUNG</name>
<dbReference type="AlphaFoldDB" id="A0A1Y1X203"/>
<keyword evidence="4" id="KW-1185">Reference proteome</keyword>
<accession>A0A1Y1X203</accession>
<protein>
    <recommendedName>
        <fullName evidence="5">G-protein coupled receptors family 1 profile domain-containing protein</fullName>
    </recommendedName>
</protein>
<comment type="caution">
    <text evidence="3">The sequence shown here is derived from an EMBL/GenBank/DDBJ whole genome shotgun (WGS) entry which is preliminary data.</text>
</comment>
<feature type="region of interest" description="Disordered" evidence="1">
    <location>
        <begin position="1"/>
        <end position="33"/>
    </location>
</feature>
<organism evidence="3 4">
    <name type="scientific">Anaeromyces robustus</name>
    <dbReference type="NCBI Taxonomy" id="1754192"/>
    <lineage>
        <taxon>Eukaryota</taxon>
        <taxon>Fungi</taxon>
        <taxon>Fungi incertae sedis</taxon>
        <taxon>Chytridiomycota</taxon>
        <taxon>Chytridiomycota incertae sedis</taxon>
        <taxon>Neocallimastigomycetes</taxon>
        <taxon>Neocallimastigales</taxon>
        <taxon>Neocallimastigaceae</taxon>
        <taxon>Anaeromyces</taxon>
    </lineage>
</organism>
<feature type="transmembrane region" description="Helical" evidence="2">
    <location>
        <begin position="189"/>
        <end position="207"/>
    </location>
</feature>